<comment type="similarity">
    <text evidence="9 10">Belongs to the TrpA family.</text>
</comment>
<dbReference type="SUPFAM" id="SSF51366">
    <property type="entry name" value="Ribulose-phoshate binding barrel"/>
    <property type="match status" value="1"/>
</dbReference>
<evidence type="ECO:0000256" key="10">
    <source>
        <dbReference type="RuleBase" id="RU003662"/>
    </source>
</evidence>
<evidence type="ECO:0000256" key="1">
    <source>
        <dbReference type="ARBA" id="ARBA00003365"/>
    </source>
</evidence>
<dbReference type="AlphaFoldDB" id="A0A3Q9FIQ3"/>
<keyword evidence="6 9" id="KW-0057">Aromatic amino acid biosynthesis</keyword>
<dbReference type="GO" id="GO:0004834">
    <property type="term" value="F:tryptophan synthase activity"/>
    <property type="evidence" value="ECO:0007669"/>
    <property type="project" value="UniProtKB-UniRule"/>
</dbReference>
<dbReference type="FunFam" id="3.20.20.70:FF:000037">
    <property type="entry name" value="Tryptophan synthase alpha chain"/>
    <property type="match status" value="1"/>
</dbReference>
<dbReference type="InterPro" id="IPR002028">
    <property type="entry name" value="Trp_synthase_suA"/>
</dbReference>
<evidence type="ECO:0000256" key="5">
    <source>
        <dbReference type="ARBA" id="ARBA00022822"/>
    </source>
</evidence>
<comment type="catalytic activity">
    <reaction evidence="8 9">
        <text>(1S,2R)-1-C-(indol-3-yl)glycerol 3-phosphate + L-serine = D-glyceraldehyde 3-phosphate + L-tryptophan + H2O</text>
        <dbReference type="Rhea" id="RHEA:10532"/>
        <dbReference type="ChEBI" id="CHEBI:15377"/>
        <dbReference type="ChEBI" id="CHEBI:33384"/>
        <dbReference type="ChEBI" id="CHEBI:57912"/>
        <dbReference type="ChEBI" id="CHEBI:58866"/>
        <dbReference type="ChEBI" id="CHEBI:59776"/>
        <dbReference type="EC" id="4.2.1.20"/>
    </reaction>
</comment>
<evidence type="ECO:0000256" key="9">
    <source>
        <dbReference type="HAMAP-Rule" id="MF_00131"/>
    </source>
</evidence>
<dbReference type="EC" id="4.2.1.20" evidence="9"/>
<evidence type="ECO:0000313" key="11">
    <source>
        <dbReference type="EMBL" id="AZQ60740.1"/>
    </source>
</evidence>
<comment type="function">
    <text evidence="1 9">The alpha subunit is responsible for the aldol cleavage of indoleglycerol phosphate to indole and glyceraldehyde 3-phosphate.</text>
</comment>
<comment type="pathway">
    <text evidence="2 9">Amino-acid biosynthesis; L-tryptophan biosynthesis; L-tryptophan from chorismate: step 5/5.</text>
</comment>
<feature type="active site" description="Proton acceptor" evidence="9">
    <location>
        <position position="46"/>
    </location>
</feature>
<dbReference type="InterPro" id="IPR018204">
    <property type="entry name" value="Trp_synthase_alpha_AS"/>
</dbReference>
<dbReference type="EMBL" id="CP034562">
    <property type="protein sequence ID" value="AZQ60740.1"/>
    <property type="molecule type" value="Genomic_DNA"/>
</dbReference>
<dbReference type="CDD" id="cd04724">
    <property type="entry name" value="Tryptophan_synthase_alpha"/>
    <property type="match status" value="1"/>
</dbReference>
<evidence type="ECO:0000256" key="2">
    <source>
        <dbReference type="ARBA" id="ARBA00004733"/>
    </source>
</evidence>
<dbReference type="Pfam" id="PF00290">
    <property type="entry name" value="Trp_syntA"/>
    <property type="match status" value="1"/>
</dbReference>
<evidence type="ECO:0000256" key="4">
    <source>
        <dbReference type="ARBA" id="ARBA00022605"/>
    </source>
</evidence>
<evidence type="ECO:0000256" key="3">
    <source>
        <dbReference type="ARBA" id="ARBA00011270"/>
    </source>
</evidence>
<dbReference type="UniPathway" id="UPA00035">
    <property type="reaction ID" value="UER00044"/>
</dbReference>
<dbReference type="InterPro" id="IPR011060">
    <property type="entry name" value="RibuloseP-bd_barrel"/>
</dbReference>
<keyword evidence="5 9" id="KW-0822">Tryptophan biosynthesis</keyword>
<accession>A0A3Q9FIQ3</accession>
<keyword evidence="4 9" id="KW-0028">Amino-acid biosynthesis</keyword>
<dbReference type="PANTHER" id="PTHR43406">
    <property type="entry name" value="TRYPTOPHAN SYNTHASE, ALPHA CHAIN"/>
    <property type="match status" value="1"/>
</dbReference>
<evidence type="ECO:0000313" key="12">
    <source>
        <dbReference type="Proteomes" id="UP000267268"/>
    </source>
</evidence>
<dbReference type="Proteomes" id="UP000267268">
    <property type="component" value="Chromosome 1"/>
</dbReference>
<evidence type="ECO:0000256" key="6">
    <source>
        <dbReference type="ARBA" id="ARBA00023141"/>
    </source>
</evidence>
<sequence length="258" mass="28770">MHRIDELFQRKPEEVLNIYFTAGYPKLDDTRTILKSLQDSGADLIEIGIPFSDPVADGPTIQKSNEQALENGMTMLKLFEQLEGFRKEVDVPVVVMGYFNPIMQYGLEKFCKDAQRVGIDGIIVPDLPMIEYQMNLKEMFNAHGIRNTFLISPQTSDARIKEIDDNTEGFIYMVSSASVTGAKTGISSEQVDYFKRIEAMKLKNPRLIGFGISDNKSFKEASSYSNGAIIGSAFVKLIGQSTDLPKDIKGFISAVRGE</sequence>
<reference evidence="11 12" key="1">
    <citation type="submission" date="2018-12" db="EMBL/GenBank/DDBJ databases">
        <title>Flammeovirga pectinis sp. nov., isolated from the gut of the Korean scallop, Patinopecten yessoensis.</title>
        <authorList>
            <person name="Bae J.-W."/>
            <person name="Jeong Y.-S."/>
            <person name="Kang W."/>
        </authorList>
    </citation>
    <scope>NUCLEOTIDE SEQUENCE [LARGE SCALE GENOMIC DNA]</scope>
    <source>
        <strain evidence="11 12">L12M1</strain>
    </source>
</reference>
<protein>
    <recommendedName>
        <fullName evidence="9">Tryptophan synthase alpha chain</fullName>
        <ecNumber evidence="9">4.2.1.20</ecNumber>
    </recommendedName>
</protein>
<dbReference type="PANTHER" id="PTHR43406:SF1">
    <property type="entry name" value="TRYPTOPHAN SYNTHASE ALPHA CHAIN, CHLOROPLASTIC"/>
    <property type="match status" value="1"/>
</dbReference>
<dbReference type="OrthoDB" id="9804578at2"/>
<feature type="active site" description="Proton acceptor" evidence="9">
    <location>
        <position position="57"/>
    </location>
</feature>
<comment type="subunit">
    <text evidence="3 9">Tetramer of two alpha and two beta chains.</text>
</comment>
<dbReference type="HAMAP" id="MF_00131">
    <property type="entry name" value="Trp_synth_alpha"/>
    <property type="match status" value="1"/>
</dbReference>
<dbReference type="PROSITE" id="PS00167">
    <property type="entry name" value="TRP_SYNTHASE_ALPHA"/>
    <property type="match status" value="1"/>
</dbReference>
<gene>
    <name evidence="9" type="primary">trpA</name>
    <name evidence="11" type="ORF">EI427_00500</name>
</gene>
<evidence type="ECO:0000256" key="8">
    <source>
        <dbReference type="ARBA" id="ARBA00049047"/>
    </source>
</evidence>
<dbReference type="InterPro" id="IPR013785">
    <property type="entry name" value="Aldolase_TIM"/>
</dbReference>
<dbReference type="GO" id="GO:0005829">
    <property type="term" value="C:cytosol"/>
    <property type="evidence" value="ECO:0007669"/>
    <property type="project" value="TreeGrafter"/>
</dbReference>
<dbReference type="Gene3D" id="3.20.20.70">
    <property type="entry name" value="Aldolase class I"/>
    <property type="match status" value="1"/>
</dbReference>
<keyword evidence="12" id="KW-1185">Reference proteome</keyword>
<organism evidence="11 12">
    <name type="scientific">Flammeovirga pectinis</name>
    <dbReference type="NCBI Taxonomy" id="2494373"/>
    <lineage>
        <taxon>Bacteria</taxon>
        <taxon>Pseudomonadati</taxon>
        <taxon>Bacteroidota</taxon>
        <taxon>Cytophagia</taxon>
        <taxon>Cytophagales</taxon>
        <taxon>Flammeovirgaceae</taxon>
        <taxon>Flammeovirga</taxon>
    </lineage>
</organism>
<proteinExistence type="inferred from homology"/>
<dbReference type="NCBIfam" id="TIGR00262">
    <property type="entry name" value="trpA"/>
    <property type="match status" value="1"/>
</dbReference>
<dbReference type="KEGG" id="fll:EI427_00500"/>
<evidence type="ECO:0000256" key="7">
    <source>
        <dbReference type="ARBA" id="ARBA00023239"/>
    </source>
</evidence>
<name>A0A3Q9FIQ3_9BACT</name>
<keyword evidence="7 9" id="KW-0456">Lyase</keyword>
<dbReference type="RefSeq" id="WP_126610683.1">
    <property type="nucleotide sequence ID" value="NZ_CP034562.1"/>
</dbReference>